<proteinExistence type="predicted"/>
<dbReference type="PROSITE" id="PS50850">
    <property type="entry name" value="MFS"/>
    <property type="match status" value="1"/>
</dbReference>
<accession>A0A7D9DAU5</accession>
<dbReference type="GO" id="GO:0016020">
    <property type="term" value="C:membrane"/>
    <property type="evidence" value="ECO:0007669"/>
    <property type="project" value="UniProtKB-SubCell"/>
</dbReference>
<reference evidence="6" key="1">
    <citation type="submission" date="2020-04" db="EMBL/GenBank/DDBJ databases">
        <authorList>
            <person name="Alioto T."/>
            <person name="Alioto T."/>
            <person name="Gomez Garrido J."/>
        </authorList>
    </citation>
    <scope>NUCLEOTIDE SEQUENCE</scope>
    <source>
        <strain evidence="6">A484AB</strain>
    </source>
</reference>
<dbReference type="Proteomes" id="UP001152795">
    <property type="component" value="Unassembled WGS sequence"/>
</dbReference>
<gene>
    <name evidence="6" type="ORF">PACLA_8A079932</name>
</gene>
<evidence type="ECO:0000256" key="5">
    <source>
        <dbReference type="ARBA" id="ARBA00023136"/>
    </source>
</evidence>
<dbReference type="EMBL" id="CACRXK020000357">
    <property type="protein sequence ID" value="CAB3981136.1"/>
    <property type="molecule type" value="Genomic_DNA"/>
</dbReference>
<comment type="subcellular location">
    <subcellularLocation>
        <location evidence="1">Membrane</location>
        <topology evidence="1">Multi-pass membrane protein</topology>
    </subcellularLocation>
</comment>
<evidence type="ECO:0000256" key="4">
    <source>
        <dbReference type="ARBA" id="ARBA00022989"/>
    </source>
</evidence>
<dbReference type="SUPFAM" id="SSF103473">
    <property type="entry name" value="MFS general substrate transporter"/>
    <property type="match status" value="1"/>
</dbReference>
<protein>
    <submittedName>
        <fullName evidence="6">Synaptic vesicle 2-related</fullName>
    </submittedName>
</protein>
<sequence length="496" mass="55347">MESWAKLKQFIQSTPLFNRARSDETKAKPTQDHVKYKHISDNDDATDLRADLFKSRSIDDILDDIGLRLLHLKLILILGLLNMTVSLEVSMLSIILPSIKSHWNISSFLAGVLTISISAGMVVGSWFWGWVCDKYGRKRGFIGSATFIVVFAFASAFSPNYYWLWISLFLVGFGIATIFEAIVMTMELFPPKYRTMFSVLNSPFWTLGFLLSAIVSTELSVIGFRWALAIVCFPTALFLIGIVFLPDTPHYHLAAGDEQKALNILQDFAPEMDLSNIKLNRDHESKVRADFTQLFRSGYWKITICACIVAFTCTIAYYALVYTASDVASFENATSTVKGPENYKLGSGNLYSTMAWMNLPELVITITVAVGCYIFTVKNVVLTLFVLPIILQIVAFFVLNERTALLVVTMLSRSLVMTLVTVFYIYASLLYPTENRSIGVGACISMARVGMLLGPFIFVTLFEQAYFYGIVFNIGMLLLGLIATALLPSRSSATLS</sequence>
<dbReference type="InterPro" id="IPR020846">
    <property type="entry name" value="MFS_dom"/>
</dbReference>
<evidence type="ECO:0000313" key="7">
    <source>
        <dbReference type="Proteomes" id="UP001152795"/>
    </source>
</evidence>
<dbReference type="Pfam" id="PF07690">
    <property type="entry name" value="MFS_1"/>
    <property type="match status" value="1"/>
</dbReference>
<dbReference type="OrthoDB" id="6339427at2759"/>
<dbReference type="InterPro" id="IPR036259">
    <property type="entry name" value="MFS_trans_sf"/>
</dbReference>
<dbReference type="PANTHER" id="PTHR23511">
    <property type="entry name" value="SYNAPTIC VESICLE GLYCOPROTEIN 2"/>
    <property type="match status" value="1"/>
</dbReference>
<dbReference type="PANTHER" id="PTHR23511:SF5">
    <property type="entry name" value="MAJOR FACILITATOR-TYPE TRANSPORTER HXNZ-RELATED"/>
    <property type="match status" value="1"/>
</dbReference>
<comment type="caution">
    <text evidence="6">The sequence shown here is derived from an EMBL/GenBank/DDBJ whole genome shotgun (WGS) entry which is preliminary data.</text>
</comment>
<dbReference type="AlphaFoldDB" id="A0A7D9DAU5"/>
<dbReference type="Gene3D" id="1.20.1250.20">
    <property type="entry name" value="MFS general substrate transporter like domains"/>
    <property type="match status" value="1"/>
</dbReference>
<keyword evidence="7" id="KW-1185">Reference proteome</keyword>
<name>A0A7D9DAU5_PARCT</name>
<evidence type="ECO:0000256" key="1">
    <source>
        <dbReference type="ARBA" id="ARBA00004141"/>
    </source>
</evidence>
<evidence type="ECO:0000256" key="2">
    <source>
        <dbReference type="ARBA" id="ARBA00022448"/>
    </source>
</evidence>
<keyword evidence="2" id="KW-0813">Transport</keyword>
<dbReference type="GO" id="GO:0022857">
    <property type="term" value="F:transmembrane transporter activity"/>
    <property type="evidence" value="ECO:0007669"/>
    <property type="project" value="InterPro"/>
</dbReference>
<evidence type="ECO:0000256" key="3">
    <source>
        <dbReference type="ARBA" id="ARBA00022692"/>
    </source>
</evidence>
<organism evidence="6 7">
    <name type="scientific">Paramuricea clavata</name>
    <name type="common">Red gorgonian</name>
    <name type="synonym">Violescent sea-whip</name>
    <dbReference type="NCBI Taxonomy" id="317549"/>
    <lineage>
        <taxon>Eukaryota</taxon>
        <taxon>Metazoa</taxon>
        <taxon>Cnidaria</taxon>
        <taxon>Anthozoa</taxon>
        <taxon>Octocorallia</taxon>
        <taxon>Malacalcyonacea</taxon>
        <taxon>Plexauridae</taxon>
        <taxon>Paramuricea</taxon>
    </lineage>
</organism>
<dbReference type="InterPro" id="IPR011701">
    <property type="entry name" value="MFS"/>
</dbReference>
<evidence type="ECO:0000313" key="6">
    <source>
        <dbReference type="EMBL" id="CAB3981136.1"/>
    </source>
</evidence>
<keyword evidence="5" id="KW-0472">Membrane</keyword>
<keyword evidence="3" id="KW-0812">Transmembrane</keyword>
<keyword evidence="4" id="KW-1133">Transmembrane helix</keyword>